<reference evidence="5 8" key="2">
    <citation type="submission" date="2016-11" db="EMBL/GenBank/DDBJ databases">
        <title>Genomic analysis of Caldithrix abyssi and proposal of a novel bacterial phylum Caldithrichaeota.</title>
        <authorList>
            <person name="Kublanov I."/>
            <person name="Sigalova O."/>
            <person name="Gavrilov S."/>
            <person name="Lebedinsky A."/>
            <person name="Ivanova N."/>
            <person name="Daum C."/>
            <person name="Reddy T."/>
            <person name="Klenk H.P."/>
            <person name="Goker M."/>
            <person name="Reva O."/>
            <person name="Miroshnichenko M."/>
            <person name="Kyprides N."/>
            <person name="Woyke T."/>
            <person name="Gelfand M."/>
        </authorList>
    </citation>
    <scope>NUCLEOTIDE SEQUENCE [LARGE SCALE GENOMIC DNA]</scope>
    <source>
        <strain evidence="5 8">LF13</strain>
    </source>
</reference>
<evidence type="ECO:0000313" key="6">
    <source>
        <dbReference type="EMBL" id="EHO42472.1"/>
    </source>
</evidence>
<dbReference type="STRING" id="880073.Cabys_1719"/>
<proteinExistence type="predicted"/>
<dbReference type="Proteomes" id="UP000183868">
    <property type="component" value="Chromosome"/>
</dbReference>
<sequence>MAVFCTDAGHGGVDSGAVWQGVREKDINLQVTLQLNQWLKQKGHRVFTTRRSDDHVPPLRTRCKLVNAHHRQKAPAFDAIISIHCNVAARFEPSLDDYLPLPQRRGLYVIYSEESQAGTQLAQAIARACKEQGIQLAHGGKISTVELGRSLAWIHQTLPPAVLVELGFLTNPEERALLQDASYQQTLIQAIAAGLENAISPVT</sequence>
<dbReference type="InterPro" id="IPR002508">
    <property type="entry name" value="MurNAc-LAA_cat"/>
</dbReference>
<keyword evidence="3 6" id="KW-0378">Hydrolase</keyword>
<evidence type="ECO:0000259" key="4">
    <source>
        <dbReference type="SMART" id="SM00646"/>
    </source>
</evidence>
<gene>
    <name evidence="5" type="ORF">Cabys_1719</name>
    <name evidence="6" type="ORF">Calab_2865</name>
</gene>
<feature type="domain" description="MurNAc-LAA" evidence="4">
    <location>
        <begin position="66"/>
        <end position="196"/>
    </location>
</feature>
<evidence type="ECO:0000313" key="5">
    <source>
        <dbReference type="EMBL" id="APF18468.1"/>
    </source>
</evidence>
<dbReference type="GO" id="GO:0008745">
    <property type="term" value="F:N-acetylmuramoyl-L-alanine amidase activity"/>
    <property type="evidence" value="ECO:0007669"/>
    <property type="project" value="UniProtKB-EC"/>
</dbReference>
<dbReference type="CDD" id="cd02696">
    <property type="entry name" value="MurNAc-LAA"/>
    <property type="match status" value="1"/>
</dbReference>
<dbReference type="Proteomes" id="UP000004671">
    <property type="component" value="Chromosome"/>
</dbReference>
<dbReference type="InterPro" id="IPR050695">
    <property type="entry name" value="N-acetylmuramoyl_amidase_3"/>
</dbReference>
<evidence type="ECO:0000256" key="1">
    <source>
        <dbReference type="ARBA" id="ARBA00001561"/>
    </source>
</evidence>
<name>H1XRX9_CALAY</name>
<accession>H1XRX9</accession>
<dbReference type="EC" id="3.5.1.28" evidence="2"/>
<dbReference type="RefSeq" id="WP_006929813.1">
    <property type="nucleotide sequence ID" value="NZ_CM001402.1"/>
</dbReference>
<dbReference type="EMBL" id="CP018099">
    <property type="protein sequence ID" value="APF18468.1"/>
    <property type="molecule type" value="Genomic_DNA"/>
</dbReference>
<dbReference type="GO" id="GO:0030288">
    <property type="term" value="C:outer membrane-bounded periplasmic space"/>
    <property type="evidence" value="ECO:0007669"/>
    <property type="project" value="TreeGrafter"/>
</dbReference>
<keyword evidence="7" id="KW-1185">Reference proteome</keyword>
<dbReference type="HOGENOM" id="CLU_014322_7_1_0"/>
<evidence type="ECO:0000256" key="3">
    <source>
        <dbReference type="ARBA" id="ARBA00022801"/>
    </source>
</evidence>
<dbReference type="SMART" id="SM00646">
    <property type="entry name" value="Ami_3"/>
    <property type="match status" value="1"/>
</dbReference>
<dbReference type="PaxDb" id="880073-Calab_2865"/>
<dbReference type="Pfam" id="PF01520">
    <property type="entry name" value="Amidase_3"/>
    <property type="match status" value="1"/>
</dbReference>
<dbReference type="KEGG" id="caby:Cabys_1719"/>
<dbReference type="PANTHER" id="PTHR30404:SF0">
    <property type="entry name" value="N-ACETYLMURAMOYL-L-ALANINE AMIDASE AMIC"/>
    <property type="match status" value="1"/>
</dbReference>
<organism evidence="6 7">
    <name type="scientific">Caldithrix abyssi DSM 13497</name>
    <dbReference type="NCBI Taxonomy" id="880073"/>
    <lineage>
        <taxon>Bacteria</taxon>
        <taxon>Pseudomonadati</taxon>
        <taxon>Calditrichota</taxon>
        <taxon>Calditrichia</taxon>
        <taxon>Calditrichales</taxon>
        <taxon>Calditrichaceae</taxon>
        <taxon>Caldithrix</taxon>
    </lineage>
</organism>
<comment type="catalytic activity">
    <reaction evidence="1">
        <text>Hydrolyzes the link between N-acetylmuramoyl residues and L-amino acid residues in certain cell-wall glycopeptides.</text>
        <dbReference type="EC" id="3.5.1.28"/>
    </reaction>
</comment>
<reference evidence="6 7" key="1">
    <citation type="submission" date="2011-09" db="EMBL/GenBank/DDBJ databases">
        <title>The permanent draft genome of Caldithrix abyssi DSM 13497.</title>
        <authorList>
            <consortium name="US DOE Joint Genome Institute (JGI-PGF)"/>
            <person name="Lucas S."/>
            <person name="Han J."/>
            <person name="Lapidus A."/>
            <person name="Bruce D."/>
            <person name="Goodwin L."/>
            <person name="Pitluck S."/>
            <person name="Peters L."/>
            <person name="Kyrpides N."/>
            <person name="Mavromatis K."/>
            <person name="Ivanova N."/>
            <person name="Mikhailova N."/>
            <person name="Chertkov O."/>
            <person name="Detter J.C."/>
            <person name="Tapia R."/>
            <person name="Han C."/>
            <person name="Land M."/>
            <person name="Hauser L."/>
            <person name="Markowitz V."/>
            <person name="Cheng J.-F."/>
            <person name="Hugenholtz P."/>
            <person name="Woyke T."/>
            <person name="Wu D."/>
            <person name="Spring S."/>
            <person name="Brambilla E."/>
            <person name="Klenk H.-P."/>
            <person name="Eisen J.A."/>
        </authorList>
    </citation>
    <scope>NUCLEOTIDE SEQUENCE [LARGE SCALE GENOMIC DNA]</scope>
    <source>
        <strain evidence="6 7">DSM 13497</strain>
    </source>
</reference>
<dbReference type="GO" id="GO:0009253">
    <property type="term" value="P:peptidoglycan catabolic process"/>
    <property type="evidence" value="ECO:0007669"/>
    <property type="project" value="InterPro"/>
</dbReference>
<evidence type="ECO:0000256" key="2">
    <source>
        <dbReference type="ARBA" id="ARBA00011901"/>
    </source>
</evidence>
<dbReference type="EMBL" id="CM001402">
    <property type="protein sequence ID" value="EHO42472.1"/>
    <property type="molecule type" value="Genomic_DNA"/>
</dbReference>
<dbReference type="eggNOG" id="COG0860">
    <property type="taxonomic scope" value="Bacteria"/>
</dbReference>
<dbReference type="PANTHER" id="PTHR30404">
    <property type="entry name" value="N-ACETYLMURAMOYL-L-ALANINE AMIDASE"/>
    <property type="match status" value="1"/>
</dbReference>
<evidence type="ECO:0000313" key="7">
    <source>
        <dbReference type="Proteomes" id="UP000004671"/>
    </source>
</evidence>
<dbReference type="SUPFAM" id="SSF53187">
    <property type="entry name" value="Zn-dependent exopeptidases"/>
    <property type="match status" value="1"/>
</dbReference>
<protein>
    <recommendedName>
        <fullName evidence="2">N-acetylmuramoyl-L-alanine amidase</fullName>
        <ecNumber evidence="2">3.5.1.28</ecNumber>
    </recommendedName>
</protein>
<dbReference type="OrthoDB" id="9806267at2"/>
<dbReference type="InParanoid" id="H1XRX9"/>
<dbReference type="Gene3D" id="3.40.630.40">
    <property type="entry name" value="Zn-dependent exopeptidases"/>
    <property type="match status" value="1"/>
</dbReference>
<dbReference type="AlphaFoldDB" id="H1XRX9"/>
<evidence type="ECO:0000313" key="8">
    <source>
        <dbReference type="Proteomes" id="UP000183868"/>
    </source>
</evidence>